<evidence type="ECO:0000313" key="9">
    <source>
        <dbReference type="Proteomes" id="UP000594262"/>
    </source>
</evidence>
<dbReference type="OrthoDB" id="4772757at2759"/>
<accession>A0A7M5UKV0</accession>
<evidence type="ECO:0000256" key="2">
    <source>
        <dbReference type="ARBA" id="ARBA00022771"/>
    </source>
</evidence>
<keyword evidence="9" id="KW-1185">Reference proteome</keyword>
<dbReference type="InterPro" id="IPR001841">
    <property type="entry name" value="Znf_RING"/>
</dbReference>
<keyword evidence="2 6" id="KW-0479">Metal-binding</keyword>
<evidence type="ECO:0000256" key="1">
    <source>
        <dbReference type="ARBA" id="ARBA00022737"/>
    </source>
</evidence>
<dbReference type="RefSeq" id="XP_066922121.1">
    <property type="nucleotide sequence ID" value="XM_067066020.1"/>
</dbReference>
<keyword evidence="4 5" id="KW-0040">ANK repeat</keyword>
<keyword evidence="1" id="KW-0677">Repeat</keyword>
<dbReference type="PANTHER" id="PTHR24198">
    <property type="entry name" value="ANKYRIN REPEAT AND PROTEIN KINASE DOMAIN-CONTAINING PROTEIN"/>
    <property type="match status" value="1"/>
</dbReference>
<organism evidence="8 9">
    <name type="scientific">Clytia hemisphaerica</name>
    <dbReference type="NCBI Taxonomy" id="252671"/>
    <lineage>
        <taxon>Eukaryota</taxon>
        <taxon>Metazoa</taxon>
        <taxon>Cnidaria</taxon>
        <taxon>Hydrozoa</taxon>
        <taxon>Hydroidolina</taxon>
        <taxon>Leptothecata</taxon>
        <taxon>Obeliida</taxon>
        <taxon>Clytiidae</taxon>
        <taxon>Clytia</taxon>
    </lineage>
</organism>
<dbReference type="PROSITE" id="PS50088">
    <property type="entry name" value="ANK_REPEAT"/>
    <property type="match status" value="4"/>
</dbReference>
<name>A0A7M5UKV0_9CNID</name>
<feature type="repeat" description="ANK" evidence="5">
    <location>
        <begin position="169"/>
        <end position="201"/>
    </location>
</feature>
<evidence type="ECO:0000256" key="5">
    <source>
        <dbReference type="PROSITE-ProRule" id="PRU00023"/>
    </source>
</evidence>
<evidence type="ECO:0000256" key="6">
    <source>
        <dbReference type="PROSITE-ProRule" id="PRU00175"/>
    </source>
</evidence>
<feature type="domain" description="RING-type" evidence="7">
    <location>
        <begin position="515"/>
        <end position="553"/>
    </location>
</feature>
<feature type="repeat" description="ANK" evidence="5">
    <location>
        <begin position="202"/>
        <end position="238"/>
    </location>
</feature>
<evidence type="ECO:0000313" key="8">
    <source>
        <dbReference type="EnsemblMetazoa" id="CLYHEMP000970.1"/>
    </source>
</evidence>
<reference evidence="8" key="1">
    <citation type="submission" date="2021-01" db="UniProtKB">
        <authorList>
            <consortium name="EnsemblMetazoa"/>
        </authorList>
    </citation>
    <scope>IDENTIFICATION</scope>
</reference>
<dbReference type="Gene3D" id="1.25.40.20">
    <property type="entry name" value="Ankyrin repeat-containing domain"/>
    <property type="match status" value="4"/>
</dbReference>
<feature type="repeat" description="ANK" evidence="5">
    <location>
        <begin position="50"/>
        <end position="82"/>
    </location>
</feature>
<keyword evidence="2 6" id="KW-0863">Zinc-finger</keyword>
<dbReference type="Proteomes" id="UP000594262">
    <property type="component" value="Unplaced"/>
</dbReference>
<dbReference type="InterPro" id="IPR036770">
    <property type="entry name" value="Ankyrin_rpt-contain_sf"/>
</dbReference>
<dbReference type="Pfam" id="PF12796">
    <property type="entry name" value="Ank_2"/>
    <property type="match status" value="4"/>
</dbReference>
<dbReference type="AlphaFoldDB" id="A0A7M5UKV0"/>
<proteinExistence type="predicted"/>
<evidence type="ECO:0000259" key="7">
    <source>
        <dbReference type="PROSITE" id="PS50089"/>
    </source>
</evidence>
<dbReference type="GO" id="GO:0008270">
    <property type="term" value="F:zinc ion binding"/>
    <property type="evidence" value="ECO:0007669"/>
    <property type="project" value="UniProtKB-KW"/>
</dbReference>
<dbReference type="PROSITE" id="PS50089">
    <property type="entry name" value="ZF_RING_2"/>
    <property type="match status" value="1"/>
</dbReference>
<dbReference type="PANTHER" id="PTHR24198:SF165">
    <property type="entry name" value="ANKYRIN REPEAT-CONTAINING PROTEIN-RELATED"/>
    <property type="match status" value="1"/>
</dbReference>
<dbReference type="SUPFAM" id="SSF48403">
    <property type="entry name" value="Ankyrin repeat"/>
    <property type="match status" value="2"/>
</dbReference>
<dbReference type="SUPFAM" id="SSF57850">
    <property type="entry name" value="RING/U-box"/>
    <property type="match status" value="1"/>
</dbReference>
<feature type="repeat" description="ANK" evidence="5">
    <location>
        <begin position="333"/>
        <end position="365"/>
    </location>
</feature>
<dbReference type="PROSITE" id="PS50297">
    <property type="entry name" value="ANK_REP_REGION"/>
    <property type="match status" value="4"/>
</dbReference>
<dbReference type="EnsemblMetazoa" id="CLYHEMT000970.1">
    <property type="protein sequence ID" value="CLYHEMP000970.1"/>
    <property type="gene ID" value="CLYHEMG000970"/>
</dbReference>
<keyword evidence="3" id="KW-0862">Zinc</keyword>
<sequence length="593" mass="65874">MANPIQHNEINCNQQENGNLCEAAAFGDIKTIKYLVKKQGIDVNTAEEISGSTPLIWSIINSKVKVAKLLLRMGADIHSGSFNEKTAFDWAEANNDSKMLSLLQKNEASKTTFKLLPNILRKLGIGHGGQKALKSPTDSIHTAAGRRNNYTLKTLLKENSEDINTKNTKGDSPLHTAIKSHRISTTKFLLVSGADMSVRDEEGFLPLHVAVINNKNKKCDEILKNMVMRGADIMVRDASGRNALDMAFLNDDLRSVKIICKSLPPNTTHLLDVFGHAIGNDSVELMQLLLKRWPRGVKDEDGNSLLHMAILKGNFEMVSEVVNTFDVSTTNNNGDTPLHLAVSKRLNEIVCLLLHNNADVNMQNNQGETPLHTAVQSNLLIFILLVDKCDNTLQNHDGDTVFHLAARHGKTDFIDLMVKENKPSNDPYSSNHDVSKTSQFKNILNHRNCTALHEACFGNHYKTVEKLLDIDIESDIKNCEGKTALDIAISMDHLSLVCLFKGQKLCGNGLATFLCTVCYEIPTSPNFIYKCPNGHIYCSACDTKDKFLQCPQCGIPIRKKLRNKDAEEKLAVMFPNAAVEGRVDSFECLFQYN</sequence>
<evidence type="ECO:0000256" key="4">
    <source>
        <dbReference type="ARBA" id="ARBA00023043"/>
    </source>
</evidence>
<dbReference type="SMART" id="SM00248">
    <property type="entry name" value="ANK"/>
    <property type="match status" value="12"/>
</dbReference>
<dbReference type="InterPro" id="IPR002110">
    <property type="entry name" value="Ankyrin_rpt"/>
</dbReference>
<dbReference type="GO" id="GO:0005737">
    <property type="term" value="C:cytoplasm"/>
    <property type="evidence" value="ECO:0007669"/>
    <property type="project" value="TreeGrafter"/>
</dbReference>
<protein>
    <recommendedName>
        <fullName evidence="7">RING-type domain-containing protein</fullName>
    </recommendedName>
</protein>
<evidence type="ECO:0000256" key="3">
    <source>
        <dbReference type="ARBA" id="ARBA00022833"/>
    </source>
</evidence>
<dbReference type="GeneID" id="136809482"/>